<evidence type="ECO:0000256" key="8">
    <source>
        <dbReference type="ARBA" id="ARBA00023059"/>
    </source>
</evidence>
<dbReference type="PRINTS" id="PR00463">
    <property type="entry name" value="EP450I"/>
</dbReference>
<evidence type="ECO:0000256" key="1">
    <source>
        <dbReference type="ARBA" id="ARBA00005122"/>
    </source>
</evidence>
<comment type="similarity">
    <text evidence="2 10">Belongs to the cytochrome P450 family.</text>
</comment>
<keyword evidence="7 10" id="KW-0503">Monooxygenase</keyword>
<name>A0A291FAW4_TAXCH</name>
<dbReference type="PANTHER" id="PTHR24286:SF384">
    <property type="entry name" value="P450, PUTATIVE (EUROFUNG)-RELATED"/>
    <property type="match status" value="1"/>
</dbReference>
<organism evidence="12">
    <name type="scientific">Taxus chinensis</name>
    <name type="common">Chinese yew</name>
    <name type="synonym">Taxus wallichiana var. chinensis</name>
    <dbReference type="NCBI Taxonomy" id="29808"/>
    <lineage>
        <taxon>Eukaryota</taxon>
        <taxon>Viridiplantae</taxon>
        <taxon>Streptophyta</taxon>
        <taxon>Embryophyta</taxon>
        <taxon>Tracheophyta</taxon>
        <taxon>Spermatophyta</taxon>
        <taxon>Pinopsida</taxon>
        <taxon>Pinidae</taxon>
        <taxon>Conifers II</taxon>
        <taxon>Cupressales</taxon>
        <taxon>Taxaceae</taxon>
        <taxon>Taxus</taxon>
    </lineage>
</organism>
<reference evidence="12" key="1">
    <citation type="journal article" date="2017" name="Front. Plant Sci.">
        <title>Transcriptome Assembly and Systematic Identification of Novel Cytochrome P450s in Taxus chinensis.</title>
        <authorList>
            <person name="Liao W."/>
            <person name="Zhao S."/>
            <person name="Zhang M."/>
            <person name="Dong K."/>
            <person name="Chen Y."/>
            <person name="Fu C."/>
            <person name="Yu L."/>
        </authorList>
    </citation>
    <scope>NUCLEOTIDE SEQUENCE</scope>
</reference>
<evidence type="ECO:0000256" key="4">
    <source>
        <dbReference type="ARBA" id="ARBA00022723"/>
    </source>
</evidence>
<keyword evidence="11" id="KW-0812">Transmembrane</keyword>
<sequence>MEFLKHLMNLQRTTTPGEVLILSILLSSILPLLIIIIRNVKSGRGKNFPPGSLGLPVIGQTLQFVRARKCNKSKEWIQEKVAKYGPVFKTSLLGCPTVVLTGQEGNKFLLQNDYNMVINKRPIRVSRVLGNKNLFELPVEDHKRMRAAIMQFMRPEALQKFVGRMESVIVQHFSDCWQGEQSITVWPLMKKLTFQVACDTLFSLKDSEEREILAREFATALKGIYSLPLDFPGTTYRRSLKARSRICKRLSLLLEERRGKIKQGLASPSQDLMSCMLTMKDENGESLTEEEIIDNMMLVMIAGHETTSVLLTHLMRMLALHPNVYQKVLQEHTEVLAGKPPNEPLKWEEIQKMKYTWKVAQETLRLVPPAFGSFRKAIKDVEYGGYTIPKGWQFFWVTSTHWSEEIFKDSSKFDPSHFDQCLPPYSFIAFGGGPRICPGYDFSKMETIIFVHHLISKYKWSLIHEDEKIVAEPLPVPCLGLPIKLQAKTL</sequence>
<dbReference type="UniPathway" id="UPA00842"/>
<dbReference type="EMBL" id="MF448604">
    <property type="protein sequence ID" value="ATG29925.1"/>
    <property type="molecule type" value="mRNA"/>
</dbReference>
<dbReference type="GO" id="GO:0016705">
    <property type="term" value="F:oxidoreductase activity, acting on paired donors, with incorporation or reduction of molecular oxygen"/>
    <property type="evidence" value="ECO:0007669"/>
    <property type="project" value="InterPro"/>
</dbReference>
<evidence type="ECO:0000256" key="10">
    <source>
        <dbReference type="RuleBase" id="RU000461"/>
    </source>
</evidence>
<dbReference type="CDD" id="cd11043">
    <property type="entry name" value="CYP90-like"/>
    <property type="match status" value="1"/>
</dbReference>
<dbReference type="GO" id="GO:0020037">
    <property type="term" value="F:heme binding"/>
    <property type="evidence" value="ECO:0007669"/>
    <property type="project" value="InterPro"/>
</dbReference>
<feature type="binding site" description="axial binding residue" evidence="9">
    <location>
        <position position="437"/>
    </location>
    <ligand>
        <name>heme</name>
        <dbReference type="ChEBI" id="CHEBI:30413"/>
    </ligand>
    <ligandPart>
        <name>Fe</name>
        <dbReference type="ChEBI" id="CHEBI:18248"/>
    </ligandPart>
</feature>
<dbReference type="PRINTS" id="PR00385">
    <property type="entry name" value="P450"/>
</dbReference>
<dbReference type="PROSITE" id="PS00086">
    <property type="entry name" value="CYTOCHROME_P450"/>
    <property type="match status" value="1"/>
</dbReference>
<dbReference type="AlphaFoldDB" id="A0A291FAW4"/>
<evidence type="ECO:0000256" key="2">
    <source>
        <dbReference type="ARBA" id="ARBA00010617"/>
    </source>
</evidence>
<keyword evidence="8" id="KW-0876">Taxol biosynthesis</keyword>
<dbReference type="PANTHER" id="PTHR24286">
    <property type="entry name" value="CYTOCHROME P450 26"/>
    <property type="match status" value="1"/>
</dbReference>
<keyword evidence="11" id="KW-0472">Membrane</keyword>
<dbReference type="GO" id="GO:0042617">
    <property type="term" value="P:paclitaxel biosynthetic process"/>
    <property type="evidence" value="ECO:0007669"/>
    <property type="project" value="UniProtKB-UniPathway"/>
</dbReference>
<protein>
    <submittedName>
        <fullName evidence="12">CYP728Q11</fullName>
    </submittedName>
</protein>
<dbReference type="GO" id="GO:0016125">
    <property type="term" value="P:sterol metabolic process"/>
    <property type="evidence" value="ECO:0007669"/>
    <property type="project" value="TreeGrafter"/>
</dbReference>
<evidence type="ECO:0000256" key="11">
    <source>
        <dbReference type="SAM" id="Phobius"/>
    </source>
</evidence>
<evidence type="ECO:0000313" key="12">
    <source>
        <dbReference type="EMBL" id="ATG29925.1"/>
    </source>
</evidence>
<keyword evidence="11" id="KW-1133">Transmembrane helix</keyword>
<dbReference type="SUPFAM" id="SSF48264">
    <property type="entry name" value="Cytochrome P450"/>
    <property type="match status" value="1"/>
</dbReference>
<evidence type="ECO:0000256" key="9">
    <source>
        <dbReference type="PIRSR" id="PIRSR602401-1"/>
    </source>
</evidence>
<keyword evidence="3 9" id="KW-0349">Heme</keyword>
<dbReference type="InterPro" id="IPR001128">
    <property type="entry name" value="Cyt_P450"/>
</dbReference>
<dbReference type="InterPro" id="IPR036396">
    <property type="entry name" value="Cyt_P450_sf"/>
</dbReference>
<keyword evidence="4 9" id="KW-0479">Metal-binding</keyword>
<dbReference type="Gene3D" id="1.10.630.10">
    <property type="entry name" value="Cytochrome P450"/>
    <property type="match status" value="1"/>
</dbReference>
<comment type="cofactor">
    <cofactor evidence="9">
        <name>heme</name>
        <dbReference type="ChEBI" id="CHEBI:30413"/>
    </cofactor>
</comment>
<evidence type="ECO:0000256" key="6">
    <source>
        <dbReference type="ARBA" id="ARBA00023004"/>
    </source>
</evidence>
<keyword evidence="5 10" id="KW-0560">Oxidoreductase</keyword>
<dbReference type="Pfam" id="PF00067">
    <property type="entry name" value="p450"/>
    <property type="match status" value="1"/>
</dbReference>
<dbReference type="FunFam" id="1.10.630.10:FF:000022">
    <property type="entry name" value="Taxadiene 5-alpha hydroxylase"/>
    <property type="match status" value="1"/>
</dbReference>
<evidence type="ECO:0000256" key="7">
    <source>
        <dbReference type="ARBA" id="ARBA00023033"/>
    </source>
</evidence>
<dbReference type="InterPro" id="IPR017972">
    <property type="entry name" value="Cyt_P450_CS"/>
</dbReference>
<dbReference type="GO" id="GO:0004497">
    <property type="term" value="F:monooxygenase activity"/>
    <property type="evidence" value="ECO:0007669"/>
    <property type="project" value="UniProtKB-KW"/>
</dbReference>
<feature type="transmembrane region" description="Helical" evidence="11">
    <location>
        <begin position="20"/>
        <end position="37"/>
    </location>
</feature>
<evidence type="ECO:0000256" key="5">
    <source>
        <dbReference type="ARBA" id="ARBA00023002"/>
    </source>
</evidence>
<accession>A0A291FAW4</accession>
<keyword evidence="6 9" id="KW-0408">Iron</keyword>
<dbReference type="GO" id="GO:0005506">
    <property type="term" value="F:iron ion binding"/>
    <property type="evidence" value="ECO:0007669"/>
    <property type="project" value="InterPro"/>
</dbReference>
<evidence type="ECO:0000256" key="3">
    <source>
        <dbReference type="ARBA" id="ARBA00022617"/>
    </source>
</evidence>
<dbReference type="InterPro" id="IPR002401">
    <property type="entry name" value="Cyt_P450_E_grp-I"/>
</dbReference>
<proteinExistence type="evidence at transcript level"/>
<comment type="pathway">
    <text evidence="1">Alkaloid biosynthesis; taxol biosynthesis.</text>
</comment>